<dbReference type="KEGG" id="dpx:DAPPUDRAFT_241942"/>
<dbReference type="EMBL" id="GL732542">
    <property type="protein sequence ID" value="EFX81817.1"/>
    <property type="molecule type" value="Genomic_DNA"/>
</dbReference>
<dbReference type="InParanoid" id="E9GFF9"/>
<keyword evidence="2" id="KW-1185">Reference proteome</keyword>
<evidence type="ECO:0000313" key="1">
    <source>
        <dbReference type="EMBL" id="EFX81817.1"/>
    </source>
</evidence>
<organism evidence="1 2">
    <name type="scientific">Daphnia pulex</name>
    <name type="common">Water flea</name>
    <dbReference type="NCBI Taxonomy" id="6669"/>
    <lineage>
        <taxon>Eukaryota</taxon>
        <taxon>Metazoa</taxon>
        <taxon>Ecdysozoa</taxon>
        <taxon>Arthropoda</taxon>
        <taxon>Crustacea</taxon>
        <taxon>Branchiopoda</taxon>
        <taxon>Diplostraca</taxon>
        <taxon>Cladocera</taxon>
        <taxon>Anomopoda</taxon>
        <taxon>Daphniidae</taxon>
        <taxon>Daphnia</taxon>
    </lineage>
</organism>
<evidence type="ECO:0000313" key="2">
    <source>
        <dbReference type="Proteomes" id="UP000000305"/>
    </source>
</evidence>
<proteinExistence type="predicted"/>
<sequence length="171" mass="18820">MSHFNQSSKLTANSSWKCGMSNLTTWAKTAVHYAGCVEELENPSWLHGCHAGGFVQPAGLVTSRTSHMTMRWPILLHAVYEAGVIQKCNLQDGGKNSALFPTLINVSCQFHSQFDVRAVRMTSSQIEQQVLEVVYIAGVILKCKSNEGLCDASALDGENVKRFCNLFPIQV</sequence>
<name>E9GFF9_DAPPU</name>
<dbReference type="Proteomes" id="UP000000305">
    <property type="component" value="Unassembled WGS sequence"/>
</dbReference>
<gene>
    <name evidence="1" type="ORF">DAPPUDRAFT_241942</name>
</gene>
<reference evidence="1 2" key="1">
    <citation type="journal article" date="2011" name="Science">
        <title>The ecoresponsive genome of Daphnia pulex.</title>
        <authorList>
            <person name="Colbourne J.K."/>
            <person name="Pfrender M.E."/>
            <person name="Gilbert D."/>
            <person name="Thomas W.K."/>
            <person name="Tucker A."/>
            <person name="Oakley T.H."/>
            <person name="Tokishita S."/>
            <person name="Aerts A."/>
            <person name="Arnold G.J."/>
            <person name="Basu M.K."/>
            <person name="Bauer D.J."/>
            <person name="Caceres C.E."/>
            <person name="Carmel L."/>
            <person name="Casola C."/>
            <person name="Choi J.H."/>
            <person name="Detter J.C."/>
            <person name="Dong Q."/>
            <person name="Dusheyko S."/>
            <person name="Eads B.D."/>
            <person name="Frohlich T."/>
            <person name="Geiler-Samerotte K.A."/>
            <person name="Gerlach D."/>
            <person name="Hatcher P."/>
            <person name="Jogdeo S."/>
            <person name="Krijgsveld J."/>
            <person name="Kriventseva E.V."/>
            <person name="Kultz D."/>
            <person name="Laforsch C."/>
            <person name="Lindquist E."/>
            <person name="Lopez J."/>
            <person name="Manak J.R."/>
            <person name="Muller J."/>
            <person name="Pangilinan J."/>
            <person name="Patwardhan R.P."/>
            <person name="Pitluck S."/>
            <person name="Pritham E.J."/>
            <person name="Rechtsteiner A."/>
            <person name="Rho M."/>
            <person name="Rogozin I.B."/>
            <person name="Sakarya O."/>
            <person name="Salamov A."/>
            <person name="Schaack S."/>
            <person name="Shapiro H."/>
            <person name="Shiga Y."/>
            <person name="Skalitzky C."/>
            <person name="Smith Z."/>
            <person name="Souvorov A."/>
            <person name="Sung W."/>
            <person name="Tang Z."/>
            <person name="Tsuchiya D."/>
            <person name="Tu H."/>
            <person name="Vos H."/>
            <person name="Wang M."/>
            <person name="Wolf Y.I."/>
            <person name="Yamagata H."/>
            <person name="Yamada T."/>
            <person name="Ye Y."/>
            <person name="Shaw J.R."/>
            <person name="Andrews J."/>
            <person name="Crease T.J."/>
            <person name="Tang H."/>
            <person name="Lucas S.M."/>
            <person name="Robertson H.M."/>
            <person name="Bork P."/>
            <person name="Koonin E.V."/>
            <person name="Zdobnov E.M."/>
            <person name="Grigoriev I.V."/>
            <person name="Lynch M."/>
            <person name="Boore J.L."/>
        </authorList>
    </citation>
    <scope>NUCLEOTIDE SEQUENCE [LARGE SCALE GENOMIC DNA]</scope>
</reference>
<protein>
    <submittedName>
        <fullName evidence="1">Uncharacterized protein</fullName>
    </submittedName>
</protein>
<accession>E9GFF9</accession>
<dbReference type="AlphaFoldDB" id="E9GFF9"/>
<dbReference type="HOGENOM" id="CLU_1564459_0_0_1"/>